<dbReference type="EMBL" id="QAYG01000001">
    <property type="protein sequence ID" value="PTW63466.1"/>
    <property type="molecule type" value="Genomic_DNA"/>
</dbReference>
<feature type="signal peptide" evidence="2">
    <location>
        <begin position="1"/>
        <end position="26"/>
    </location>
</feature>
<gene>
    <name evidence="3" type="ORF">C8N35_1011520</name>
</gene>
<organism evidence="3 4">
    <name type="scientific">Breoghania corrubedonensis</name>
    <dbReference type="NCBI Taxonomy" id="665038"/>
    <lineage>
        <taxon>Bacteria</taxon>
        <taxon>Pseudomonadati</taxon>
        <taxon>Pseudomonadota</taxon>
        <taxon>Alphaproteobacteria</taxon>
        <taxon>Hyphomicrobiales</taxon>
        <taxon>Stappiaceae</taxon>
        <taxon>Breoghania</taxon>
    </lineage>
</organism>
<comment type="caution">
    <text evidence="3">The sequence shown here is derived from an EMBL/GenBank/DDBJ whole genome shotgun (WGS) entry which is preliminary data.</text>
</comment>
<accession>A0A2T5VIC2</accession>
<feature type="chain" id="PRO_5015427681" evidence="2">
    <location>
        <begin position="27"/>
        <end position="226"/>
    </location>
</feature>
<name>A0A2T5VIC2_9HYPH</name>
<keyword evidence="2" id="KW-0732">Signal</keyword>
<feature type="region of interest" description="Disordered" evidence="1">
    <location>
        <begin position="172"/>
        <end position="226"/>
    </location>
</feature>
<dbReference type="AlphaFoldDB" id="A0A2T5VIC2"/>
<sequence>MIGKTIAAGLVAIGLAGIFAPATAQAERVSHFKIGNWDGGAYTHSKTGAFSHCAASASYRSGTTLIFSIYTDLNWAFGLVNNTWKLTPGQTYPVRYWVDRGRDFVGKAEVVSEHQVKVPLPASDRLFAQVRRGRLLSVRAANDTMTFSLTSTNRMLSRLFECARYWRNRAPAAQSNPFSNDGGSSNPFSGDEKKEDSGNPFAAPEETSLQPGGDAPRITQIGARSD</sequence>
<evidence type="ECO:0000313" key="4">
    <source>
        <dbReference type="Proteomes" id="UP000244081"/>
    </source>
</evidence>
<evidence type="ECO:0000256" key="1">
    <source>
        <dbReference type="SAM" id="MobiDB-lite"/>
    </source>
</evidence>
<protein>
    <submittedName>
        <fullName evidence="3">Uncharacterized protein</fullName>
    </submittedName>
</protein>
<feature type="compositionally biased region" description="Polar residues" evidence="1">
    <location>
        <begin position="173"/>
        <end position="188"/>
    </location>
</feature>
<proteinExistence type="predicted"/>
<dbReference type="RefSeq" id="WP_107988892.1">
    <property type="nucleotide sequence ID" value="NZ_QAYG01000001.1"/>
</dbReference>
<evidence type="ECO:0000313" key="3">
    <source>
        <dbReference type="EMBL" id="PTW63466.1"/>
    </source>
</evidence>
<dbReference type="Proteomes" id="UP000244081">
    <property type="component" value="Unassembled WGS sequence"/>
</dbReference>
<evidence type="ECO:0000256" key="2">
    <source>
        <dbReference type="SAM" id="SignalP"/>
    </source>
</evidence>
<reference evidence="3 4" key="1">
    <citation type="submission" date="2018-04" db="EMBL/GenBank/DDBJ databases">
        <title>Genomic Encyclopedia of Archaeal and Bacterial Type Strains, Phase II (KMG-II): from individual species to whole genera.</title>
        <authorList>
            <person name="Goeker M."/>
        </authorList>
    </citation>
    <scope>NUCLEOTIDE SEQUENCE [LARGE SCALE GENOMIC DNA]</scope>
    <source>
        <strain evidence="3 4">DSM 23382</strain>
    </source>
</reference>
<keyword evidence="4" id="KW-1185">Reference proteome</keyword>
<dbReference type="OrthoDB" id="1522627at2"/>